<dbReference type="AlphaFoldDB" id="A0A8S0QTM3"/>
<gene>
    <name evidence="2" type="ORF">OLEA9_A079020</name>
</gene>
<proteinExistence type="inferred from homology"/>
<sequence>MAQDCLNEIESRITDEHYKFSYLANLCGKLRNKHELYRVWENYKSVFPKYSSDRYSSVIYYLFKMDDIEDAEKIYEEWLSQPDGSDSEDIIEELARGKGWVYLPSPKTVRYILKICVEESDGASQKALYQIFEEARISKSGVEYLVTPHLFL</sequence>
<dbReference type="Gramene" id="OE9A079020T1">
    <property type="protein sequence ID" value="OE9A079020C1"/>
    <property type="gene ID" value="OE9A079020"/>
</dbReference>
<name>A0A8S0QTM3_OLEEU</name>
<dbReference type="GO" id="GO:0005739">
    <property type="term" value="C:mitochondrion"/>
    <property type="evidence" value="ECO:0007669"/>
    <property type="project" value="TreeGrafter"/>
</dbReference>
<dbReference type="PANTHER" id="PTHR45717:SF3">
    <property type="entry name" value="OS04G0544400 PROTEIN"/>
    <property type="match status" value="1"/>
</dbReference>
<organism evidence="2 3">
    <name type="scientific">Olea europaea subsp. europaea</name>
    <dbReference type="NCBI Taxonomy" id="158383"/>
    <lineage>
        <taxon>Eukaryota</taxon>
        <taxon>Viridiplantae</taxon>
        <taxon>Streptophyta</taxon>
        <taxon>Embryophyta</taxon>
        <taxon>Tracheophyta</taxon>
        <taxon>Spermatophyta</taxon>
        <taxon>Magnoliopsida</taxon>
        <taxon>eudicotyledons</taxon>
        <taxon>Gunneridae</taxon>
        <taxon>Pentapetalae</taxon>
        <taxon>asterids</taxon>
        <taxon>lamiids</taxon>
        <taxon>Lamiales</taxon>
        <taxon>Oleaceae</taxon>
        <taxon>Oleeae</taxon>
        <taxon>Olea</taxon>
    </lineage>
</organism>
<evidence type="ECO:0008006" key="4">
    <source>
        <dbReference type="Google" id="ProtNLM"/>
    </source>
</evidence>
<comment type="similarity">
    <text evidence="1">Belongs to the PPR family. P subfamily.</text>
</comment>
<protein>
    <recommendedName>
        <fullName evidence="4">Pentatricopeptide repeat-containing protein</fullName>
    </recommendedName>
</protein>
<keyword evidence="3" id="KW-1185">Reference proteome</keyword>
<evidence type="ECO:0000313" key="3">
    <source>
        <dbReference type="Proteomes" id="UP000594638"/>
    </source>
</evidence>
<accession>A0A8S0QTM3</accession>
<dbReference type="EMBL" id="CACTIH010001930">
    <property type="protein sequence ID" value="CAA2969065.1"/>
    <property type="molecule type" value="Genomic_DNA"/>
</dbReference>
<reference evidence="2 3" key="1">
    <citation type="submission" date="2019-12" db="EMBL/GenBank/DDBJ databases">
        <authorList>
            <person name="Alioto T."/>
            <person name="Alioto T."/>
            <person name="Gomez Garrido J."/>
        </authorList>
    </citation>
    <scope>NUCLEOTIDE SEQUENCE [LARGE SCALE GENOMIC DNA]</scope>
</reference>
<evidence type="ECO:0000313" key="2">
    <source>
        <dbReference type="EMBL" id="CAA2969065.1"/>
    </source>
</evidence>
<dbReference type="Proteomes" id="UP000594638">
    <property type="component" value="Unassembled WGS sequence"/>
</dbReference>
<dbReference type="PANTHER" id="PTHR45717">
    <property type="entry name" value="OS12G0527900 PROTEIN"/>
    <property type="match status" value="1"/>
</dbReference>
<evidence type="ECO:0000256" key="1">
    <source>
        <dbReference type="ARBA" id="ARBA00007626"/>
    </source>
</evidence>
<comment type="caution">
    <text evidence="2">The sequence shown here is derived from an EMBL/GenBank/DDBJ whole genome shotgun (WGS) entry which is preliminary data.</text>
</comment>